<dbReference type="PROSITE" id="PS50850">
    <property type="entry name" value="MFS"/>
    <property type="match status" value="1"/>
</dbReference>
<dbReference type="GO" id="GO:0005886">
    <property type="term" value="C:plasma membrane"/>
    <property type="evidence" value="ECO:0007669"/>
    <property type="project" value="TreeGrafter"/>
</dbReference>
<feature type="transmembrane region" description="Helical" evidence="5">
    <location>
        <begin position="238"/>
        <end position="259"/>
    </location>
</feature>
<dbReference type="GO" id="GO:0022857">
    <property type="term" value="F:transmembrane transporter activity"/>
    <property type="evidence" value="ECO:0007669"/>
    <property type="project" value="InterPro"/>
</dbReference>
<evidence type="ECO:0000256" key="3">
    <source>
        <dbReference type="ARBA" id="ARBA00022989"/>
    </source>
</evidence>
<dbReference type="AlphaFoldDB" id="A0A2T2N739"/>
<dbReference type="EMBL" id="KZ678145">
    <property type="protein sequence ID" value="PSN61233.1"/>
    <property type="molecule type" value="Genomic_DNA"/>
</dbReference>
<keyword evidence="8" id="KW-1185">Reference proteome</keyword>
<dbReference type="Proteomes" id="UP000240883">
    <property type="component" value="Unassembled WGS sequence"/>
</dbReference>
<evidence type="ECO:0000313" key="7">
    <source>
        <dbReference type="EMBL" id="PSN61233.1"/>
    </source>
</evidence>
<keyword evidence="3 5" id="KW-1133">Transmembrane helix</keyword>
<evidence type="ECO:0000256" key="4">
    <source>
        <dbReference type="ARBA" id="ARBA00023136"/>
    </source>
</evidence>
<evidence type="ECO:0000313" key="8">
    <source>
        <dbReference type="Proteomes" id="UP000240883"/>
    </source>
</evidence>
<feature type="domain" description="Major facilitator superfamily (MFS) profile" evidence="6">
    <location>
        <begin position="6"/>
        <end position="486"/>
    </location>
</feature>
<feature type="transmembrane region" description="Helical" evidence="5">
    <location>
        <begin position="271"/>
        <end position="291"/>
    </location>
</feature>
<feature type="transmembrane region" description="Helical" evidence="5">
    <location>
        <begin position="354"/>
        <end position="372"/>
    </location>
</feature>
<evidence type="ECO:0000256" key="2">
    <source>
        <dbReference type="ARBA" id="ARBA00022692"/>
    </source>
</evidence>
<proteinExistence type="predicted"/>
<evidence type="ECO:0000256" key="5">
    <source>
        <dbReference type="SAM" id="Phobius"/>
    </source>
</evidence>
<organism evidence="7 8">
    <name type="scientific">Corynespora cassiicola Philippines</name>
    <dbReference type="NCBI Taxonomy" id="1448308"/>
    <lineage>
        <taxon>Eukaryota</taxon>
        <taxon>Fungi</taxon>
        <taxon>Dikarya</taxon>
        <taxon>Ascomycota</taxon>
        <taxon>Pezizomycotina</taxon>
        <taxon>Dothideomycetes</taxon>
        <taxon>Pleosporomycetidae</taxon>
        <taxon>Pleosporales</taxon>
        <taxon>Corynesporascaceae</taxon>
        <taxon>Corynespora</taxon>
    </lineage>
</organism>
<dbReference type="OrthoDB" id="2351791at2759"/>
<feature type="transmembrane region" description="Helical" evidence="5">
    <location>
        <begin position="330"/>
        <end position="348"/>
    </location>
</feature>
<protein>
    <submittedName>
        <fullName evidence="7">MFS general substrate transporter</fullName>
    </submittedName>
</protein>
<dbReference type="InterPro" id="IPR020846">
    <property type="entry name" value="MFS_dom"/>
</dbReference>
<comment type="subcellular location">
    <subcellularLocation>
        <location evidence="1">Membrane</location>
        <topology evidence="1">Multi-pass membrane protein</topology>
    </subcellularLocation>
</comment>
<feature type="non-terminal residue" evidence="7">
    <location>
        <position position="1"/>
    </location>
</feature>
<reference evidence="7 8" key="1">
    <citation type="journal article" date="2018" name="Front. Microbiol.">
        <title>Genome-Wide Analysis of Corynespora cassiicola Leaf Fall Disease Putative Effectors.</title>
        <authorList>
            <person name="Lopez D."/>
            <person name="Ribeiro S."/>
            <person name="Label P."/>
            <person name="Fumanal B."/>
            <person name="Venisse J.S."/>
            <person name="Kohler A."/>
            <person name="de Oliveira R.R."/>
            <person name="Labutti K."/>
            <person name="Lipzen A."/>
            <person name="Lail K."/>
            <person name="Bauer D."/>
            <person name="Ohm R.A."/>
            <person name="Barry K.W."/>
            <person name="Spatafora J."/>
            <person name="Grigoriev I.V."/>
            <person name="Martin F.M."/>
            <person name="Pujade-Renaud V."/>
        </authorList>
    </citation>
    <scope>NUCLEOTIDE SEQUENCE [LARGE SCALE GENOMIC DNA]</scope>
    <source>
        <strain evidence="7 8">Philippines</strain>
    </source>
</reference>
<feature type="transmembrane region" description="Helical" evidence="5">
    <location>
        <begin position="199"/>
        <end position="218"/>
    </location>
</feature>
<evidence type="ECO:0000259" key="6">
    <source>
        <dbReference type="PROSITE" id="PS50850"/>
    </source>
</evidence>
<feature type="transmembrane region" description="Helical" evidence="5">
    <location>
        <begin position="303"/>
        <end position="321"/>
    </location>
</feature>
<evidence type="ECO:0000256" key="1">
    <source>
        <dbReference type="ARBA" id="ARBA00004141"/>
    </source>
</evidence>
<feature type="transmembrane region" description="Helical" evidence="5">
    <location>
        <begin position="43"/>
        <end position="60"/>
    </location>
</feature>
<keyword evidence="4 5" id="KW-0472">Membrane</keyword>
<feature type="transmembrane region" description="Helical" evidence="5">
    <location>
        <begin position="72"/>
        <end position="91"/>
    </location>
</feature>
<feature type="non-terminal residue" evidence="7">
    <location>
        <position position="486"/>
    </location>
</feature>
<dbReference type="PANTHER" id="PTHR23501">
    <property type="entry name" value="MAJOR FACILITATOR SUPERFAMILY"/>
    <property type="match status" value="1"/>
</dbReference>
<dbReference type="SUPFAM" id="SSF103473">
    <property type="entry name" value="MFS general substrate transporter"/>
    <property type="match status" value="1"/>
</dbReference>
<dbReference type="Pfam" id="PF07690">
    <property type="entry name" value="MFS_1"/>
    <property type="match status" value="1"/>
</dbReference>
<gene>
    <name evidence="7" type="ORF">BS50DRAFT_456858</name>
</gene>
<dbReference type="PANTHER" id="PTHR23501:SF59">
    <property type="entry name" value="MAJOR FACILITATOR SUPERFAMILY (MFS) PROFILE DOMAIN-CONTAINING PROTEIN-RELATED"/>
    <property type="match status" value="1"/>
</dbReference>
<name>A0A2T2N739_CORCC</name>
<feature type="transmembrane region" description="Helical" evidence="5">
    <location>
        <begin position="130"/>
        <end position="148"/>
    </location>
</feature>
<feature type="transmembrane region" description="Helical" evidence="5">
    <location>
        <begin position="97"/>
        <end position="118"/>
    </location>
</feature>
<dbReference type="Gene3D" id="1.20.1250.20">
    <property type="entry name" value="MFS general substrate transporter like domains"/>
    <property type="match status" value="2"/>
</dbReference>
<dbReference type="InterPro" id="IPR011701">
    <property type="entry name" value="MFS"/>
</dbReference>
<dbReference type="InterPro" id="IPR036259">
    <property type="entry name" value="MFS_trans_sf"/>
</dbReference>
<sequence length="486" mass="52738">WRYHATGGCVFVLNLIVAWDATSLSSALPTIATAMDATALQSWWLGLAFLVAATTFLPLFSILSEIFGRKGLLLSALTFYTVGSFISAVSGNLMGLLLGRALQGLGAGGIVVLSNLIISDLAMVKDRWRWTALLGAIWAIGAVTGPLIGQALAVKSQWRWIFWLNLPFSVLALLILAFFAQLRDAPTEPVLPKLRSIDWLGLVLFTGSLVSFLLGLTWGGTFHTWSDFKTLLPLQLGLVGLVGFCLWSWFSPFASIVMLDDFWDVTSLVSLFGTMIQGMVVFSLLYFLPLYFNIAKSLQATSLLPWTLSFAALAGVSFFLVSKLNYWRPAVWLGWVLTVVGVALMSLITRDSPTGMWVGIGVATGTGIGILYPGLHVASLVNDPADDEKVSIGVTNFTFFQFLGQTLGVAVGTSVFQNEFFKNLKARPFYVEDAALYAKDAVALVVRVRGPESSSTKIQMIDSYVDALRVVWIIMAALAGVALISS</sequence>
<accession>A0A2T2N739</accession>
<keyword evidence="2 5" id="KW-0812">Transmembrane</keyword>
<feature type="transmembrane region" description="Helical" evidence="5">
    <location>
        <begin position="467"/>
        <end position="485"/>
    </location>
</feature>
<feature type="transmembrane region" description="Helical" evidence="5">
    <location>
        <begin position="160"/>
        <end position="179"/>
    </location>
</feature>